<dbReference type="EMBL" id="BIFT01000002">
    <property type="protein sequence ID" value="GCE30745.1"/>
    <property type="molecule type" value="Genomic_DNA"/>
</dbReference>
<keyword evidence="3 6" id="KW-0812">Transmembrane</keyword>
<evidence type="ECO:0000313" key="7">
    <source>
        <dbReference type="EMBL" id="GCE30745.1"/>
    </source>
</evidence>
<keyword evidence="4 6" id="KW-1133">Transmembrane helix</keyword>
<feature type="transmembrane region" description="Helical" evidence="6">
    <location>
        <begin position="314"/>
        <end position="335"/>
    </location>
</feature>
<feature type="transmembrane region" description="Helical" evidence="6">
    <location>
        <begin position="229"/>
        <end position="252"/>
    </location>
</feature>
<gene>
    <name evidence="7" type="ORF">KDA_62290</name>
</gene>
<dbReference type="AlphaFoldDB" id="A0A402BH92"/>
<proteinExistence type="predicted"/>
<keyword evidence="5 6" id="KW-0472">Membrane</keyword>
<feature type="transmembrane region" description="Helical" evidence="6">
    <location>
        <begin position="111"/>
        <end position="131"/>
    </location>
</feature>
<accession>A0A402BH92</accession>
<dbReference type="Pfam" id="PF02653">
    <property type="entry name" value="BPD_transp_2"/>
    <property type="match status" value="1"/>
</dbReference>
<feature type="transmembrane region" description="Helical" evidence="6">
    <location>
        <begin position="35"/>
        <end position="57"/>
    </location>
</feature>
<dbReference type="GO" id="GO:0005886">
    <property type="term" value="C:plasma membrane"/>
    <property type="evidence" value="ECO:0007669"/>
    <property type="project" value="UniProtKB-SubCell"/>
</dbReference>
<comment type="caution">
    <text evidence="7">The sequence shown here is derived from an EMBL/GenBank/DDBJ whole genome shotgun (WGS) entry which is preliminary data.</text>
</comment>
<feature type="transmembrane region" description="Helical" evidence="6">
    <location>
        <begin position="177"/>
        <end position="198"/>
    </location>
</feature>
<evidence type="ECO:0000256" key="1">
    <source>
        <dbReference type="ARBA" id="ARBA00004651"/>
    </source>
</evidence>
<dbReference type="GO" id="GO:0022857">
    <property type="term" value="F:transmembrane transporter activity"/>
    <property type="evidence" value="ECO:0007669"/>
    <property type="project" value="InterPro"/>
</dbReference>
<sequence length="339" mass="35929">MGVIMADIVTSGNNRRSNWSQGWTRGKSALQRQGALIALIVLIVFGSIRYTGFLTVYNINSVLTYNTTFALVALGMAFVIMSGGIDLSVGSVVALTSVVAAYASQYGLLSALAAAVLTGTAIGLFNGWVIAWLKIPPFIATLAMLLAARGLALFLAHDATVTVNTTNDFTSIWSNTQFHIPIPLYFLVFAYAFGLIVLHLTRFGRHVLAVGGNEDAARLMGLPVERIKLMVYAMSGALAGIAGVLLAAQTYTGLPKEGLGWELTAVASVVVGGTLLSGGMGSVAATLVGSLLLGLIFTMLNFENGHGFITLSPYWQAVIRGVFLLIVVLLQTRLARQKK</sequence>
<dbReference type="CDD" id="cd06579">
    <property type="entry name" value="TM_PBP1_transp_AraH_like"/>
    <property type="match status" value="1"/>
</dbReference>
<dbReference type="InterPro" id="IPR001851">
    <property type="entry name" value="ABC_transp_permease"/>
</dbReference>
<organism evidence="7 8">
    <name type="scientific">Dictyobacter alpinus</name>
    <dbReference type="NCBI Taxonomy" id="2014873"/>
    <lineage>
        <taxon>Bacteria</taxon>
        <taxon>Bacillati</taxon>
        <taxon>Chloroflexota</taxon>
        <taxon>Ktedonobacteria</taxon>
        <taxon>Ktedonobacterales</taxon>
        <taxon>Dictyobacteraceae</taxon>
        <taxon>Dictyobacter</taxon>
    </lineage>
</organism>
<feature type="transmembrane region" description="Helical" evidence="6">
    <location>
        <begin position="138"/>
        <end position="157"/>
    </location>
</feature>
<protein>
    <submittedName>
        <fullName evidence="7">Sugar ABC transporter permease</fullName>
    </submittedName>
</protein>
<evidence type="ECO:0000256" key="2">
    <source>
        <dbReference type="ARBA" id="ARBA00022475"/>
    </source>
</evidence>
<evidence type="ECO:0000256" key="6">
    <source>
        <dbReference type="SAM" id="Phobius"/>
    </source>
</evidence>
<evidence type="ECO:0000256" key="4">
    <source>
        <dbReference type="ARBA" id="ARBA00022989"/>
    </source>
</evidence>
<keyword evidence="2" id="KW-1003">Cell membrane</keyword>
<reference evidence="8" key="1">
    <citation type="submission" date="2018-12" db="EMBL/GenBank/DDBJ databases">
        <title>Tengunoibacter tsumagoiensis gen. nov., sp. nov., Dictyobacter kobayashii sp. nov., D. alpinus sp. nov., and D. joshuensis sp. nov. and description of Dictyobacteraceae fam. nov. within the order Ktedonobacterales isolated from Tengu-no-mugimeshi.</title>
        <authorList>
            <person name="Wang C.M."/>
            <person name="Zheng Y."/>
            <person name="Sakai Y."/>
            <person name="Toyoda A."/>
            <person name="Minakuchi Y."/>
            <person name="Abe K."/>
            <person name="Yokota A."/>
            <person name="Yabe S."/>
        </authorList>
    </citation>
    <scope>NUCLEOTIDE SEQUENCE [LARGE SCALE GENOMIC DNA]</scope>
    <source>
        <strain evidence="8">Uno16</strain>
    </source>
</reference>
<keyword evidence="8" id="KW-1185">Reference proteome</keyword>
<evidence type="ECO:0000313" key="8">
    <source>
        <dbReference type="Proteomes" id="UP000287171"/>
    </source>
</evidence>
<name>A0A402BH92_9CHLR</name>
<dbReference type="PANTHER" id="PTHR32196:SF63">
    <property type="entry name" value="INNER MEMBRANE ABC TRANSPORTER PERMEASE PROTEIN YJFF"/>
    <property type="match status" value="1"/>
</dbReference>
<dbReference type="Proteomes" id="UP000287171">
    <property type="component" value="Unassembled WGS sequence"/>
</dbReference>
<evidence type="ECO:0000256" key="5">
    <source>
        <dbReference type="ARBA" id="ARBA00023136"/>
    </source>
</evidence>
<evidence type="ECO:0000256" key="3">
    <source>
        <dbReference type="ARBA" id="ARBA00022692"/>
    </source>
</evidence>
<dbReference type="PANTHER" id="PTHR32196">
    <property type="entry name" value="ABC TRANSPORTER PERMEASE PROTEIN YPHD-RELATED-RELATED"/>
    <property type="match status" value="1"/>
</dbReference>
<comment type="subcellular location">
    <subcellularLocation>
        <location evidence="1">Cell membrane</location>
        <topology evidence="1">Multi-pass membrane protein</topology>
    </subcellularLocation>
</comment>